<keyword evidence="4" id="KW-1185">Reference proteome</keyword>
<dbReference type="Gene3D" id="3.40.50.12660">
    <property type="match status" value="1"/>
</dbReference>
<protein>
    <submittedName>
        <fullName evidence="3">Peptidase C14, caspase domain-containing protein</fullName>
    </submittedName>
</protein>
<comment type="caution">
    <text evidence="3">The sequence shown here is derived from an EMBL/GenBank/DDBJ whole genome shotgun (WGS) entry which is preliminary data.</text>
</comment>
<dbReference type="AlphaFoldDB" id="A0AA39NN57"/>
<sequence length="149" mass="17276">IGINYFGLSGQLQGSINDARSIQEFLIYYYNYKAWDIAMLTDDSPDPRQHPTRKNIIDTMKWLVHDAQSGDTLLFFYSGSSRQVCTKGGTYEEAILPVDYDRHGSILHEEMYHLMIRPLPTGCRLTVQKNFLYFYSSGLMGAFTRFYFL</sequence>
<dbReference type="InterPro" id="IPR011600">
    <property type="entry name" value="Pept_C14_caspase"/>
</dbReference>
<dbReference type="InterPro" id="IPR050452">
    <property type="entry name" value="Metacaspase"/>
</dbReference>
<comment type="similarity">
    <text evidence="1">Belongs to the peptidase C14B family.</text>
</comment>
<feature type="non-terminal residue" evidence="3">
    <location>
        <position position="1"/>
    </location>
</feature>
<reference evidence="3" key="1">
    <citation type="submission" date="2023-06" db="EMBL/GenBank/DDBJ databases">
        <authorList>
            <consortium name="Lawrence Berkeley National Laboratory"/>
            <person name="Ahrendt S."/>
            <person name="Sahu N."/>
            <person name="Indic B."/>
            <person name="Wong-Bajracharya J."/>
            <person name="Merenyi Z."/>
            <person name="Ke H.-M."/>
            <person name="Monk M."/>
            <person name="Kocsube S."/>
            <person name="Drula E."/>
            <person name="Lipzen A."/>
            <person name="Balint B."/>
            <person name="Henrissat B."/>
            <person name="Andreopoulos B."/>
            <person name="Martin F.M."/>
            <person name="Harder C.B."/>
            <person name="Rigling D."/>
            <person name="Ford K.L."/>
            <person name="Foster G.D."/>
            <person name="Pangilinan J."/>
            <person name="Papanicolaou A."/>
            <person name="Barry K."/>
            <person name="LaButti K."/>
            <person name="Viragh M."/>
            <person name="Koriabine M."/>
            <person name="Yan M."/>
            <person name="Riley R."/>
            <person name="Champramary S."/>
            <person name="Plett K.L."/>
            <person name="Tsai I.J."/>
            <person name="Slot J."/>
            <person name="Sipos G."/>
            <person name="Plett J."/>
            <person name="Nagy L.G."/>
            <person name="Grigoriev I.V."/>
        </authorList>
    </citation>
    <scope>NUCLEOTIDE SEQUENCE</scope>
    <source>
        <strain evidence="3">ICMP 16352</strain>
    </source>
</reference>
<evidence type="ECO:0000256" key="1">
    <source>
        <dbReference type="ARBA" id="ARBA00009005"/>
    </source>
</evidence>
<proteinExistence type="inferred from homology"/>
<dbReference type="GO" id="GO:0005737">
    <property type="term" value="C:cytoplasm"/>
    <property type="evidence" value="ECO:0007669"/>
    <property type="project" value="TreeGrafter"/>
</dbReference>
<organism evidence="3 4">
    <name type="scientific">Armillaria novae-zelandiae</name>
    <dbReference type="NCBI Taxonomy" id="153914"/>
    <lineage>
        <taxon>Eukaryota</taxon>
        <taxon>Fungi</taxon>
        <taxon>Dikarya</taxon>
        <taxon>Basidiomycota</taxon>
        <taxon>Agaricomycotina</taxon>
        <taxon>Agaricomycetes</taxon>
        <taxon>Agaricomycetidae</taxon>
        <taxon>Agaricales</taxon>
        <taxon>Marasmiineae</taxon>
        <taxon>Physalacriaceae</taxon>
        <taxon>Armillaria</taxon>
    </lineage>
</organism>
<dbReference type="PANTHER" id="PTHR48104">
    <property type="entry name" value="METACASPASE-4"/>
    <property type="match status" value="1"/>
</dbReference>
<dbReference type="Proteomes" id="UP001175227">
    <property type="component" value="Unassembled WGS sequence"/>
</dbReference>
<dbReference type="PANTHER" id="PTHR48104:SF30">
    <property type="entry name" value="METACASPASE-1"/>
    <property type="match status" value="1"/>
</dbReference>
<accession>A0AA39NN57</accession>
<name>A0AA39NN57_9AGAR</name>
<dbReference type="GO" id="GO:0004197">
    <property type="term" value="F:cysteine-type endopeptidase activity"/>
    <property type="evidence" value="ECO:0007669"/>
    <property type="project" value="InterPro"/>
</dbReference>
<dbReference type="EMBL" id="JAUEPR010000071">
    <property type="protein sequence ID" value="KAK0468559.1"/>
    <property type="molecule type" value="Genomic_DNA"/>
</dbReference>
<evidence type="ECO:0000259" key="2">
    <source>
        <dbReference type="Pfam" id="PF00656"/>
    </source>
</evidence>
<dbReference type="GO" id="GO:0006508">
    <property type="term" value="P:proteolysis"/>
    <property type="evidence" value="ECO:0007669"/>
    <property type="project" value="InterPro"/>
</dbReference>
<evidence type="ECO:0000313" key="3">
    <source>
        <dbReference type="EMBL" id="KAK0468559.1"/>
    </source>
</evidence>
<feature type="domain" description="Peptidase C14 caspase" evidence="2">
    <location>
        <begin position="1"/>
        <end position="109"/>
    </location>
</feature>
<dbReference type="Pfam" id="PF00656">
    <property type="entry name" value="Peptidase_C14"/>
    <property type="match status" value="1"/>
</dbReference>
<gene>
    <name evidence="3" type="ORF">IW261DRAFT_1346068</name>
</gene>
<evidence type="ECO:0000313" key="4">
    <source>
        <dbReference type="Proteomes" id="UP001175227"/>
    </source>
</evidence>